<keyword evidence="2" id="KW-1185">Reference proteome</keyword>
<dbReference type="EMBL" id="MCFA01000244">
    <property type="protein sequence ID" value="ORX96975.1"/>
    <property type="molecule type" value="Genomic_DNA"/>
</dbReference>
<evidence type="ECO:0000313" key="1">
    <source>
        <dbReference type="EMBL" id="ORX96975.1"/>
    </source>
</evidence>
<sequence length="150" mass="16991">MHGGARRKSKFFDVVLHLAMRQHESCRGLPLLEITESPRCGRTGQPRVGKWRMKLHIRFGITTTTRMFGSSEFLLLLVNCLSADKRQWGSQPYPATCNGNSEPSLAVPNATEPMNWFLLCFRRPSKSVRTPQALRVKYRKGPDSVPTPAH</sequence>
<evidence type="ECO:0000313" key="2">
    <source>
        <dbReference type="Proteomes" id="UP000193144"/>
    </source>
</evidence>
<organism evidence="1 2">
    <name type="scientific">Clohesyomyces aquaticus</name>
    <dbReference type="NCBI Taxonomy" id="1231657"/>
    <lineage>
        <taxon>Eukaryota</taxon>
        <taxon>Fungi</taxon>
        <taxon>Dikarya</taxon>
        <taxon>Ascomycota</taxon>
        <taxon>Pezizomycotina</taxon>
        <taxon>Dothideomycetes</taxon>
        <taxon>Pleosporomycetidae</taxon>
        <taxon>Pleosporales</taxon>
        <taxon>Lindgomycetaceae</taxon>
        <taxon>Clohesyomyces</taxon>
    </lineage>
</organism>
<reference evidence="1 2" key="1">
    <citation type="submission" date="2016-07" db="EMBL/GenBank/DDBJ databases">
        <title>Pervasive Adenine N6-methylation of Active Genes in Fungi.</title>
        <authorList>
            <consortium name="DOE Joint Genome Institute"/>
            <person name="Mondo S.J."/>
            <person name="Dannebaum R.O."/>
            <person name="Kuo R.C."/>
            <person name="Labutti K."/>
            <person name="Haridas S."/>
            <person name="Kuo A."/>
            <person name="Salamov A."/>
            <person name="Ahrendt S.R."/>
            <person name="Lipzen A."/>
            <person name="Sullivan W."/>
            <person name="Andreopoulos W.B."/>
            <person name="Clum A."/>
            <person name="Lindquist E."/>
            <person name="Daum C."/>
            <person name="Ramamoorthy G.K."/>
            <person name="Gryganskyi A."/>
            <person name="Culley D."/>
            <person name="Magnuson J.K."/>
            <person name="James T.Y."/>
            <person name="O'Malley M.A."/>
            <person name="Stajich J.E."/>
            <person name="Spatafora J.W."/>
            <person name="Visel A."/>
            <person name="Grigoriev I.V."/>
        </authorList>
    </citation>
    <scope>NUCLEOTIDE SEQUENCE [LARGE SCALE GENOMIC DNA]</scope>
    <source>
        <strain evidence="1 2">CBS 115471</strain>
    </source>
</reference>
<dbReference type="Proteomes" id="UP000193144">
    <property type="component" value="Unassembled WGS sequence"/>
</dbReference>
<proteinExistence type="predicted"/>
<protein>
    <submittedName>
        <fullName evidence="1">Uncharacterized protein</fullName>
    </submittedName>
</protein>
<accession>A0A1Y1YG54</accession>
<comment type="caution">
    <text evidence="1">The sequence shown here is derived from an EMBL/GenBank/DDBJ whole genome shotgun (WGS) entry which is preliminary data.</text>
</comment>
<name>A0A1Y1YG54_9PLEO</name>
<gene>
    <name evidence="1" type="ORF">BCR34DRAFT_593682</name>
</gene>
<dbReference type="AlphaFoldDB" id="A0A1Y1YG54"/>